<evidence type="ECO:0000313" key="5">
    <source>
        <dbReference type="EMBL" id="MBJ7604533.1"/>
    </source>
</evidence>
<evidence type="ECO:0000256" key="1">
    <source>
        <dbReference type="ARBA" id="ARBA00022448"/>
    </source>
</evidence>
<dbReference type="PROSITE" id="PS50893">
    <property type="entry name" value="ABC_TRANSPORTER_2"/>
    <property type="match status" value="1"/>
</dbReference>
<dbReference type="InterPro" id="IPR003439">
    <property type="entry name" value="ABC_transporter-like_ATP-bd"/>
</dbReference>
<gene>
    <name evidence="5" type="ORF">JF888_15365</name>
</gene>
<dbReference type="GO" id="GO:0005886">
    <property type="term" value="C:plasma membrane"/>
    <property type="evidence" value="ECO:0007669"/>
    <property type="project" value="TreeGrafter"/>
</dbReference>
<dbReference type="EMBL" id="JAEKNQ010000059">
    <property type="protein sequence ID" value="MBJ7604533.1"/>
    <property type="molecule type" value="Genomic_DNA"/>
</dbReference>
<dbReference type="PANTHER" id="PTHR45772">
    <property type="entry name" value="CONSERVED COMPONENT OF ABC TRANSPORTER FOR NATURAL AMINO ACIDS-RELATED"/>
    <property type="match status" value="1"/>
</dbReference>
<dbReference type="AlphaFoldDB" id="A0A934NEQ9"/>
<keyword evidence="1" id="KW-0813">Transport</keyword>
<dbReference type="SUPFAM" id="SSF52540">
    <property type="entry name" value="P-loop containing nucleoside triphosphate hydrolases"/>
    <property type="match status" value="1"/>
</dbReference>
<accession>A0A934NEQ9</accession>
<dbReference type="PANTHER" id="PTHR45772:SF9">
    <property type="entry name" value="CONSERVED COMPONENT OF ABC TRANSPORTER FOR NATURAL AMINO ACIDS"/>
    <property type="match status" value="1"/>
</dbReference>
<sequence>MTAPKRTTDGAGPAALRLAGVSRRFGGVTAVSQVTLDVAPGARHGIIGPNGAGKTTLFNVISGELGASEGRIDLFGKDITKLSPRHRVEMGLGRTYQITRTFGTLTVRENLTLAVNGLKKAKFSMLRSWKSYQAQADDVQELAERFDLKDRLNNLASDLSHGELRQLEVALAIALKPSLLLLDEPGAGLSPGERVGMRALLKGLPQDLTLVMIEHDMELVRDVVESIHVLHFGKVVAAGKTASIQSDERVREIYLGSGG</sequence>
<comment type="caution">
    <text evidence="5">The sequence shown here is derived from an EMBL/GenBank/DDBJ whole genome shotgun (WGS) entry which is preliminary data.</text>
</comment>
<dbReference type="RefSeq" id="WP_338182338.1">
    <property type="nucleotide sequence ID" value="NZ_JAEKNQ010000059.1"/>
</dbReference>
<dbReference type="Pfam" id="PF00005">
    <property type="entry name" value="ABC_tran"/>
    <property type="match status" value="1"/>
</dbReference>
<keyword evidence="3 5" id="KW-0067">ATP-binding</keyword>
<dbReference type="GO" id="GO:0005524">
    <property type="term" value="F:ATP binding"/>
    <property type="evidence" value="ECO:0007669"/>
    <property type="project" value="UniProtKB-KW"/>
</dbReference>
<dbReference type="Gene3D" id="3.40.50.300">
    <property type="entry name" value="P-loop containing nucleotide triphosphate hydrolases"/>
    <property type="match status" value="1"/>
</dbReference>
<evidence type="ECO:0000259" key="4">
    <source>
        <dbReference type="PROSITE" id="PS50893"/>
    </source>
</evidence>
<feature type="domain" description="ABC transporter" evidence="4">
    <location>
        <begin position="16"/>
        <end position="257"/>
    </location>
</feature>
<evidence type="ECO:0000256" key="2">
    <source>
        <dbReference type="ARBA" id="ARBA00022741"/>
    </source>
</evidence>
<reference evidence="5 6" key="1">
    <citation type="submission" date="2020-10" db="EMBL/GenBank/DDBJ databases">
        <title>Ca. Dormibacterota MAGs.</title>
        <authorList>
            <person name="Montgomery K."/>
        </authorList>
    </citation>
    <scope>NUCLEOTIDE SEQUENCE [LARGE SCALE GENOMIC DNA]</scope>
    <source>
        <strain evidence="5">SC8811_S16_3</strain>
    </source>
</reference>
<evidence type="ECO:0000313" key="6">
    <source>
        <dbReference type="Proteomes" id="UP000620075"/>
    </source>
</evidence>
<dbReference type="InterPro" id="IPR051120">
    <property type="entry name" value="ABC_AA/LPS_Transport"/>
</dbReference>
<dbReference type="Proteomes" id="UP000620075">
    <property type="component" value="Unassembled WGS sequence"/>
</dbReference>
<keyword evidence="2" id="KW-0547">Nucleotide-binding</keyword>
<proteinExistence type="predicted"/>
<evidence type="ECO:0000256" key="3">
    <source>
        <dbReference type="ARBA" id="ARBA00022840"/>
    </source>
</evidence>
<dbReference type="CDD" id="cd03219">
    <property type="entry name" value="ABC_Mj1267_LivG_branched"/>
    <property type="match status" value="1"/>
</dbReference>
<dbReference type="InterPro" id="IPR003593">
    <property type="entry name" value="AAA+_ATPase"/>
</dbReference>
<protein>
    <submittedName>
        <fullName evidence="5">ABC transporter ATP-binding protein</fullName>
    </submittedName>
</protein>
<dbReference type="SMART" id="SM00382">
    <property type="entry name" value="AAA"/>
    <property type="match status" value="1"/>
</dbReference>
<dbReference type="GO" id="GO:0016887">
    <property type="term" value="F:ATP hydrolysis activity"/>
    <property type="evidence" value="ECO:0007669"/>
    <property type="project" value="InterPro"/>
</dbReference>
<organism evidence="5 6">
    <name type="scientific">Candidatus Dormiibacter inghamiae</name>
    <dbReference type="NCBI Taxonomy" id="3127013"/>
    <lineage>
        <taxon>Bacteria</taxon>
        <taxon>Bacillati</taxon>
        <taxon>Candidatus Dormiibacterota</taxon>
        <taxon>Candidatus Dormibacteria</taxon>
        <taxon>Candidatus Dormibacterales</taxon>
        <taxon>Candidatus Dormibacteraceae</taxon>
        <taxon>Candidatus Dormiibacter</taxon>
    </lineage>
</organism>
<dbReference type="InterPro" id="IPR027417">
    <property type="entry name" value="P-loop_NTPase"/>
</dbReference>
<name>A0A934NEQ9_9BACT</name>